<reference evidence="2" key="3">
    <citation type="submission" date="2025-09" db="UniProtKB">
        <authorList>
            <consortium name="Ensembl"/>
        </authorList>
    </citation>
    <scope>IDENTIFICATION</scope>
</reference>
<dbReference type="Proteomes" id="UP000694554">
    <property type="component" value="Chromosome 19"/>
</dbReference>
<dbReference type="Pfam" id="PF01352">
    <property type="entry name" value="KRAB"/>
    <property type="match status" value="1"/>
</dbReference>
<dbReference type="GeneTree" id="ENSGT00940000163177"/>
<dbReference type="PROSITE" id="PS50805">
    <property type="entry name" value="KRAB"/>
    <property type="match status" value="1"/>
</dbReference>
<accession>A0A8C9C593</accession>
<proteinExistence type="predicted"/>
<organism evidence="2 3">
    <name type="scientific">Phocoena sinus</name>
    <name type="common">Vaquita</name>
    <dbReference type="NCBI Taxonomy" id="42100"/>
    <lineage>
        <taxon>Eukaryota</taxon>
        <taxon>Metazoa</taxon>
        <taxon>Chordata</taxon>
        <taxon>Craniata</taxon>
        <taxon>Vertebrata</taxon>
        <taxon>Euteleostomi</taxon>
        <taxon>Mammalia</taxon>
        <taxon>Eutheria</taxon>
        <taxon>Laurasiatheria</taxon>
        <taxon>Artiodactyla</taxon>
        <taxon>Whippomorpha</taxon>
        <taxon>Cetacea</taxon>
        <taxon>Odontoceti</taxon>
        <taxon>Phocoenidae</taxon>
        <taxon>Phocoena</taxon>
    </lineage>
</organism>
<name>A0A8C9C593_PHOSS</name>
<dbReference type="InterPro" id="IPR050169">
    <property type="entry name" value="Krueppel_C2H2_ZnF"/>
</dbReference>
<dbReference type="CDD" id="cd07765">
    <property type="entry name" value="KRAB_A-box"/>
    <property type="match status" value="1"/>
</dbReference>
<dbReference type="GO" id="GO:0006355">
    <property type="term" value="P:regulation of DNA-templated transcription"/>
    <property type="evidence" value="ECO:0007669"/>
    <property type="project" value="InterPro"/>
</dbReference>
<dbReference type="Ensembl" id="ENSPSNT00000022726.1">
    <property type="protein sequence ID" value="ENSPSNP00000020166.1"/>
    <property type="gene ID" value="ENSPSNG00000014826.1"/>
</dbReference>
<dbReference type="PANTHER" id="PTHR23232:SF133">
    <property type="entry name" value="RIKEN CDNA 1700020N01 GENE"/>
    <property type="match status" value="1"/>
</dbReference>
<dbReference type="Gene3D" id="6.10.140.140">
    <property type="match status" value="1"/>
</dbReference>
<evidence type="ECO:0000313" key="2">
    <source>
        <dbReference type="Ensembl" id="ENSPSNP00000020166.1"/>
    </source>
</evidence>
<reference evidence="2" key="2">
    <citation type="submission" date="2025-08" db="UniProtKB">
        <authorList>
            <consortium name="Ensembl"/>
        </authorList>
    </citation>
    <scope>IDENTIFICATION</scope>
</reference>
<dbReference type="PANTHER" id="PTHR23232">
    <property type="entry name" value="KRAB DOMAIN C2H2 ZINC FINGER"/>
    <property type="match status" value="1"/>
</dbReference>
<reference evidence="2" key="1">
    <citation type="submission" date="2019-08" db="EMBL/GenBank/DDBJ databases">
        <title>Phocoena sinus (Vaquita) genome, mPhoSin1, primary haplotype.</title>
        <authorList>
            <person name="Morin P."/>
            <person name="Mountcastle J."/>
            <person name="Fungtammasan C."/>
            <person name="Rhie A."/>
            <person name="Rojas-Bracho L."/>
            <person name="Smith C.R."/>
            <person name="Taylor B.L."/>
            <person name="Gulland F.M.D."/>
            <person name="Musser W."/>
            <person name="Houck M."/>
            <person name="Haase B."/>
            <person name="Paez S."/>
            <person name="Howe K."/>
            <person name="Torrance J."/>
            <person name="Formenti G."/>
            <person name="Phillippy A."/>
            <person name="Ryder O."/>
            <person name="Jarvis E.D."/>
            <person name="Fedrigo O."/>
        </authorList>
    </citation>
    <scope>NUCLEOTIDE SEQUENCE [LARGE SCALE GENOMIC DNA]</scope>
</reference>
<dbReference type="InterPro" id="IPR036051">
    <property type="entry name" value="KRAB_dom_sf"/>
</dbReference>
<dbReference type="SMART" id="SM00349">
    <property type="entry name" value="KRAB"/>
    <property type="match status" value="1"/>
</dbReference>
<evidence type="ECO:0000259" key="1">
    <source>
        <dbReference type="PROSITE" id="PS50805"/>
    </source>
</evidence>
<sequence>SEGQHLGDPRETDRMVFEDVAVYFSQEWGLLDEAQRHLYHAVMTENFALVTSLGKVHTLSQCPELCSVLSLFPGGSSVWVQPLTQCSPVTSSHGHVDSEACLSSLLWSECLCPHHVPYVENVMSKVTVLGDWAFGVIRSCGKSPHE</sequence>
<evidence type="ECO:0000313" key="3">
    <source>
        <dbReference type="Proteomes" id="UP000694554"/>
    </source>
</evidence>
<keyword evidence="3" id="KW-1185">Reference proteome</keyword>
<dbReference type="AlphaFoldDB" id="A0A8C9C593"/>
<dbReference type="InterPro" id="IPR001909">
    <property type="entry name" value="KRAB"/>
</dbReference>
<protein>
    <recommendedName>
        <fullName evidence="1">KRAB domain-containing protein</fullName>
    </recommendedName>
</protein>
<feature type="domain" description="KRAB" evidence="1">
    <location>
        <begin position="15"/>
        <end position="88"/>
    </location>
</feature>
<dbReference type="SUPFAM" id="SSF109640">
    <property type="entry name" value="KRAB domain (Kruppel-associated box)"/>
    <property type="match status" value="1"/>
</dbReference>